<organism evidence="2 3">
    <name type="scientific">Rhodococcus olei</name>
    <dbReference type="NCBI Taxonomy" id="2161675"/>
    <lineage>
        <taxon>Bacteria</taxon>
        <taxon>Bacillati</taxon>
        <taxon>Actinomycetota</taxon>
        <taxon>Actinomycetes</taxon>
        <taxon>Mycobacteriales</taxon>
        <taxon>Nocardiaceae</taxon>
        <taxon>Rhodococcus</taxon>
    </lineage>
</organism>
<feature type="compositionally biased region" description="Basic and acidic residues" evidence="1">
    <location>
        <begin position="53"/>
        <end position="67"/>
    </location>
</feature>
<gene>
    <name evidence="2" type="ORF">GCM10023094_55580</name>
</gene>
<name>A0ABP8PSV5_9NOCA</name>
<reference evidence="3" key="1">
    <citation type="journal article" date="2019" name="Int. J. Syst. Evol. Microbiol.">
        <title>The Global Catalogue of Microorganisms (GCM) 10K type strain sequencing project: providing services to taxonomists for standard genome sequencing and annotation.</title>
        <authorList>
            <consortium name="The Broad Institute Genomics Platform"/>
            <consortium name="The Broad Institute Genome Sequencing Center for Infectious Disease"/>
            <person name="Wu L."/>
            <person name="Ma J."/>
        </authorList>
    </citation>
    <scope>NUCLEOTIDE SEQUENCE [LARGE SCALE GENOMIC DNA]</scope>
    <source>
        <strain evidence="3">JCM 32206</strain>
    </source>
</reference>
<feature type="region of interest" description="Disordered" evidence="1">
    <location>
        <begin position="1"/>
        <end position="22"/>
    </location>
</feature>
<proteinExistence type="predicted"/>
<accession>A0ABP8PSV5</accession>
<protein>
    <submittedName>
        <fullName evidence="2">Uncharacterized protein</fullName>
    </submittedName>
</protein>
<dbReference type="EMBL" id="BAABFB010000088">
    <property type="protein sequence ID" value="GAA4491288.1"/>
    <property type="molecule type" value="Genomic_DNA"/>
</dbReference>
<evidence type="ECO:0000313" key="2">
    <source>
        <dbReference type="EMBL" id="GAA4491288.1"/>
    </source>
</evidence>
<keyword evidence="3" id="KW-1185">Reference proteome</keyword>
<sequence length="74" mass="8275">MFDQPERGGEAGVGPQVERDRMPPAAGNVELRWYEVSVVGWTIDAYYLSTHIGEHHGGPRARSDRGKLNHHHSV</sequence>
<evidence type="ECO:0000256" key="1">
    <source>
        <dbReference type="SAM" id="MobiDB-lite"/>
    </source>
</evidence>
<comment type="caution">
    <text evidence="2">The sequence shown here is derived from an EMBL/GenBank/DDBJ whole genome shotgun (WGS) entry which is preliminary data.</text>
</comment>
<evidence type="ECO:0000313" key="3">
    <source>
        <dbReference type="Proteomes" id="UP001501183"/>
    </source>
</evidence>
<feature type="region of interest" description="Disordered" evidence="1">
    <location>
        <begin position="53"/>
        <end position="74"/>
    </location>
</feature>
<dbReference type="Proteomes" id="UP001501183">
    <property type="component" value="Unassembled WGS sequence"/>
</dbReference>